<feature type="domain" description="DUF4015" evidence="1">
    <location>
        <begin position="19"/>
        <end position="329"/>
    </location>
</feature>
<dbReference type="AlphaFoldDB" id="A0A1F8DQ02"/>
<accession>A0A1F8DQ02</accession>
<evidence type="ECO:0000259" key="1">
    <source>
        <dbReference type="Pfam" id="PF13200"/>
    </source>
</evidence>
<dbReference type="Proteomes" id="UP000178946">
    <property type="component" value="Unassembled WGS sequence"/>
</dbReference>
<organism evidence="2 3">
    <name type="scientific">Candidatus Wolfebacteria bacterium RIFCSPLOWO2_01_FULL_45_19</name>
    <dbReference type="NCBI Taxonomy" id="1802557"/>
    <lineage>
        <taxon>Bacteria</taxon>
        <taxon>Candidatus Wolfeibacteriota</taxon>
    </lineage>
</organism>
<dbReference type="InterPro" id="IPR025275">
    <property type="entry name" value="DUF4015"/>
</dbReference>
<dbReference type="EMBL" id="MGIR01000009">
    <property type="protein sequence ID" value="OGM90713.1"/>
    <property type="molecule type" value="Genomic_DNA"/>
</dbReference>
<proteinExistence type="predicted"/>
<sequence length="339" mass="38579">MQGIENQKPLPNPPEVIKAIYVTSWIAGTPSRMNELIKLIKETELNAVVIDIKDYSGYVAYDIQNEDVIKYRAKEIRIPRVNALIKQLHDEGIYVIARTTVFQDPLLVKARPDLALKNKVSGGVWYDNKGLGWVDPAAKEAWDYNIAIAKDAAERGFDEINFDYIRFASDGKLSEIGYPFFQETTTLKQSVLRDFFEYLRKELNGIVISADLFGLVTVNYDDLGIGQSLEDAYKYFDAVAPMVYASHYARTFLGFENPAAHPYEVVNYSMASANQRLKNLESASKLRPWLQHFDLGAIYDAAKIKAQIQATYDAGVTDGWMLWDPSNRYLYVREALRLE</sequence>
<reference evidence="2 3" key="1">
    <citation type="journal article" date="2016" name="Nat. Commun.">
        <title>Thousands of microbial genomes shed light on interconnected biogeochemical processes in an aquifer system.</title>
        <authorList>
            <person name="Anantharaman K."/>
            <person name="Brown C.T."/>
            <person name="Hug L.A."/>
            <person name="Sharon I."/>
            <person name="Castelle C.J."/>
            <person name="Probst A.J."/>
            <person name="Thomas B.C."/>
            <person name="Singh A."/>
            <person name="Wilkins M.J."/>
            <person name="Karaoz U."/>
            <person name="Brodie E.L."/>
            <person name="Williams K.H."/>
            <person name="Hubbard S.S."/>
            <person name="Banfield J.F."/>
        </authorList>
    </citation>
    <scope>NUCLEOTIDE SEQUENCE [LARGE SCALE GENOMIC DNA]</scope>
</reference>
<evidence type="ECO:0000313" key="2">
    <source>
        <dbReference type="EMBL" id="OGM90713.1"/>
    </source>
</evidence>
<dbReference type="InterPro" id="IPR017853">
    <property type="entry name" value="GH"/>
</dbReference>
<comment type="caution">
    <text evidence="2">The sequence shown here is derived from an EMBL/GenBank/DDBJ whole genome shotgun (WGS) entry which is preliminary data.</text>
</comment>
<dbReference type="STRING" id="1802557.A3A20_02455"/>
<dbReference type="Gene3D" id="3.20.20.80">
    <property type="entry name" value="Glycosidases"/>
    <property type="match status" value="1"/>
</dbReference>
<dbReference type="Pfam" id="PF13200">
    <property type="entry name" value="DUF4015"/>
    <property type="match status" value="1"/>
</dbReference>
<dbReference type="SUPFAM" id="SSF51445">
    <property type="entry name" value="(Trans)glycosidases"/>
    <property type="match status" value="1"/>
</dbReference>
<name>A0A1F8DQ02_9BACT</name>
<evidence type="ECO:0000313" key="3">
    <source>
        <dbReference type="Proteomes" id="UP000178946"/>
    </source>
</evidence>
<protein>
    <recommendedName>
        <fullName evidence="1">DUF4015 domain-containing protein</fullName>
    </recommendedName>
</protein>
<gene>
    <name evidence="2" type="ORF">A3A20_02455</name>
</gene>